<dbReference type="AlphaFoldDB" id="A0A975A228"/>
<accession>A0A975A228</accession>
<sequence length="147" mass="17155">MKINQLFFIIPLFWSCTNQAECTEKVNEPDTIYAYHRKDYHSSLPIVEFSSKTYLKFKIGQADTVTIKVKNFSNYESELRNEIGASVKKIDNHLYSIKPLDSIFNFEIWQNYDSGLVVRKVVDNSGKEEVIDYNGWHLIGKEEFTAE</sequence>
<dbReference type="EMBL" id="CP070608">
    <property type="protein sequence ID" value="QSE98991.1"/>
    <property type="molecule type" value="Genomic_DNA"/>
</dbReference>
<evidence type="ECO:0000313" key="2">
    <source>
        <dbReference type="Proteomes" id="UP000662783"/>
    </source>
</evidence>
<name>A0A975A228_9BACT</name>
<keyword evidence="2" id="KW-1185">Reference proteome</keyword>
<reference evidence="1" key="1">
    <citation type="submission" date="2021-02" db="EMBL/GenBank/DDBJ databases">
        <title>Fulvivirga sp. S481 isolated from sea water.</title>
        <authorList>
            <person name="Bae S.S."/>
            <person name="Baek K."/>
        </authorList>
    </citation>
    <scope>NUCLEOTIDE SEQUENCE</scope>
    <source>
        <strain evidence="1">S481</strain>
    </source>
</reference>
<dbReference type="Proteomes" id="UP000662783">
    <property type="component" value="Chromosome"/>
</dbReference>
<protein>
    <submittedName>
        <fullName evidence="1">Uncharacterized protein</fullName>
    </submittedName>
</protein>
<proteinExistence type="predicted"/>
<organism evidence="1 2">
    <name type="scientific">Fulvivirga lutea</name>
    <dbReference type="NCBI Taxonomy" id="2810512"/>
    <lineage>
        <taxon>Bacteria</taxon>
        <taxon>Pseudomonadati</taxon>
        <taxon>Bacteroidota</taxon>
        <taxon>Cytophagia</taxon>
        <taxon>Cytophagales</taxon>
        <taxon>Fulvivirgaceae</taxon>
        <taxon>Fulvivirga</taxon>
    </lineage>
</organism>
<dbReference type="RefSeq" id="WP_205723504.1">
    <property type="nucleotide sequence ID" value="NZ_CP070608.1"/>
</dbReference>
<gene>
    <name evidence="1" type="ORF">JR347_07870</name>
</gene>
<evidence type="ECO:0000313" key="1">
    <source>
        <dbReference type="EMBL" id="QSE98991.1"/>
    </source>
</evidence>
<dbReference type="KEGG" id="fuv:JR347_07870"/>